<organism evidence="9 10">
    <name type="scientific">Loxostege sticticalis</name>
    <name type="common">Beet webworm moth</name>
    <dbReference type="NCBI Taxonomy" id="481309"/>
    <lineage>
        <taxon>Eukaryota</taxon>
        <taxon>Metazoa</taxon>
        <taxon>Ecdysozoa</taxon>
        <taxon>Arthropoda</taxon>
        <taxon>Hexapoda</taxon>
        <taxon>Insecta</taxon>
        <taxon>Pterygota</taxon>
        <taxon>Neoptera</taxon>
        <taxon>Endopterygota</taxon>
        <taxon>Lepidoptera</taxon>
        <taxon>Glossata</taxon>
        <taxon>Ditrysia</taxon>
        <taxon>Pyraloidea</taxon>
        <taxon>Crambidae</taxon>
        <taxon>Pyraustinae</taxon>
        <taxon>Loxostege</taxon>
    </lineage>
</organism>
<dbReference type="InterPro" id="IPR033116">
    <property type="entry name" value="TRYPSIN_SER"/>
</dbReference>
<evidence type="ECO:0000256" key="1">
    <source>
        <dbReference type="ARBA" id="ARBA00022729"/>
    </source>
</evidence>
<dbReference type="PROSITE" id="PS00134">
    <property type="entry name" value="TRYPSIN_HIS"/>
    <property type="match status" value="1"/>
</dbReference>
<sequence length="640" mass="70682">MKCRVYCVVLLFLWTVQAEKKEPCERCELSESCPFFKNLSNTDQSSWRDRFECDEQTSKSGPIYGFSSTAKGDLVCCPENVWQIDDSSHPQQKRGNNQGSNSKEDPLKMEKNSFFYQPNYNQPYNFGYPSSPSTGNQYGNQGYPNGNNGYSGSQFGNQGSNNGLAGNQFGNQGLNNPNNRLTNNQFSPGLNTGNNQNGYQVYENDNENGVPKNNAYGNPPYNNAASGLNGNQFGSQGYNNGNSGLTGNQFGSQNRNQGYENGDNDYDSGDYDAQKTPFWSNRRRGKRPNVQNPYFQPANRQDNSFRGTNLGGQCPVTSFPPDPATGCCGLEATNPDRITGSPSNQGYTQTGWMPQTNQASPGYRPPWLPFSDRVKRQDVNVTFDNRIAGGKETELEQFPWTVLLTTTFQYPTSEAAFSCGGSLISSRYVLTAGHCVFDSKGSVKDIKIHLAEYDKRTFPKDCKNVLGRGEVCVENIVMHAEKVHLHPEYDDNRLNNDIALIRLQGDAPYTDYIRPICLPPINVDSPQLSNLRLAVAGWGRNGQYKSNIKQSTIVNLVPQSDCRSSYPALTSLQVCAAGYTGEDTCKGDSGGPLMMMYGGKYFVSGVVSGKRADAPCGTSVPSLYTNVYQYLPWIRGIITN</sequence>
<dbReference type="InterPro" id="IPR051487">
    <property type="entry name" value="Ser/Thr_Proteases_Immune/Dev"/>
</dbReference>
<feature type="domain" description="Peptidase S1" evidence="8">
    <location>
        <begin position="387"/>
        <end position="639"/>
    </location>
</feature>
<evidence type="ECO:0000256" key="2">
    <source>
        <dbReference type="ARBA" id="ARBA00023157"/>
    </source>
</evidence>
<feature type="compositionally biased region" description="Low complexity" evidence="6">
    <location>
        <begin position="135"/>
        <end position="185"/>
    </location>
</feature>
<feature type="compositionally biased region" description="Polar residues" evidence="6">
    <location>
        <begin position="120"/>
        <end position="134"/>
    </location>
</feature>
<dbReference type="SUPFAM" id="SSF50494">
    <property type="entry name" value="Trypsin-like serine proteases"/>
    <property type="match status" value="1"/>
</dbReference>
<dbReference type="GO" id="GO:0006508">
    <property type="term" value="P:proteolysis"/>
    <property type="evidence" value="ECO:0007669"/>
    <property type="project" value="UniProtKB-KW"/>
</dbReference>
<keyword evidence="5" id="KW-0720">Serine protease</keyword>
<evidence type="ECO:0000313" key="10">
    <source>
        <dbReference type="Proteomes" id="UP001549921"/>
    </source>
</evidence>
<dbReference type="GO" id="GO:0008236">
    <property type="term" value="F:serine-type peptidase activity"/>
    <property type="evidence" value="ECO:0007669"/>
    <property type="project" value="UniProtKB-KW"/>
</dbReference>
<comment type="similarity">
    <text evidence="4">Belongs to the peptidase S1 family. CLIP subfamily.</text>
</comment>
<feature type="compositionally biased region" description="Low complexity" evidence="6">
    <location>
        <begin position="213"/>
        <end position="225"/>
    </location>
</feature>
<keyword evidence="2" id="KW-1015">Disulfide bond</keyword>
<evidence type="ECO:0000313" key="9">
    <source>
        <dbReference type="EMBL" id="KAL0841305.1"/>
    </source>
</evidence>
<evidence type="ECO:0000256" key="4">
    <source>
        <dbReference type="ARBA" id="ARBA00024195"/>
    </source>
</evidence>
<evidence type="ECO:0000256" key="3">
    <source>
        <dbReference type="ARBA" id="ARBA00023180"/>
    </source>
</evidence>
<dbReference type="InterPro" id="IPR002052">
    <property type="entry name" value="DNA_methylase_N6_adenine_CS"/>
</dbReference>
<dbReference type="PANTHER" id="PTHR24256">
    <property type="entry name" value="TRYPTASE-RELATED"/>
    <property type="match status" value="1"/>
</dbReference>
<dbReference type="PRINTS" id="PR00722">
    <property type="entry name" value="CHYMOTRYPSIN"/>
</dbReference>
<gene>
    <name evidence="9" type="ORF">ABMA28_015019</name>
</gene>
<dbReference type="Pfam" id="PF00089">
    <property type="entry name" value="Trypsin"/>
    <property type="match status" value="1"/>
</dbReference>
<feature type="signal peptide" evidence="7">
    <location>
        <begin position="1"/>
        <end position="18"/>
    </location>
</feature>
<dbReference type="PROSITE" id="PS00092">
    <property type="entry name" value="N6_MTASE"/>
    <property type="match status" value="1"/>
</dbReference>
<dbReference type="InterPro" id="IPR009003">
    <property type="entry name" value="Peptidase_S1_PA"/>
</dbReference>
<dbReference type="FunFam" id="2.40.10.10:FF:000028">
    <property type="entry name" value="Serine protease easter"/>
    <property type="match status" value="1"/>
</dbReference>
<reference evidence="9 10" key="1">
    <citation type="submission" date="2024-06" db="EMBL/GenBank/DDBJ databases">
        <title>A chromosome-level genome assembly of beet webworm, Loxostege sticticalis.</title>
        <authorList>
            <person name="Zhang Y."/>
        </authorList>
    </citation>
    <scope>NUCLEOTIDE SEQUENCE [LARGE SCALE GENOMIC DNA]</scope>
    <source>
        <strain evidence="9">AQ028</strain>
        <tissue evidence="9">Male pupae</tissue>
    </source>
</reference>
<keyword evidence="5" id="KW-0645">Protease</keyword>
<feature type="compositionally biased region" description="Polar residues" evidence="6">
    <location>
        <begin position="226"/>
        <end position="257"/>
    </location>
</feature>
<dbReference type="InterPro" id="IPR001254">
    <property type="entry name" value="Trypsin_dom"/>
</dbReference>
<comment type="caution">
    <text evidence="9">The sequence shown here is derived from an EMBL/GenBank/DDBJ whole genome shotgun (WGS) entry which is preliminary data.</text>
</comment>
<evidence type="ECO:0000256" key="6">
    <source>
        <dbReference type="SAM" id="MobiDB-lite"/>
    </source>
</evidence>
<dbReference type="AlphaFoldDB" id="A0ABD0TE07"/>
<dbReference type="InterPro" id="IPR018114">
    <property type="entry name" value="TRYPSIN_HIS"/>
</dbReference>
<dbReference type="InterPro" id="IPR043504">
    <property type="entry name" value="Peptidase_S1_PA_chymotrypsin"/>
</dbReference>
<keyword evidence="1 7" id="KW-0732">Signal</keyword>
<dbReference type="InterPro" id="IPR001314">
    <property type="entry name" value="Peptidase_S1A"/>
</dbReference>
<dbReference type="PROSITE" id="PS00135">
    <property type="entry name" value="TRYPSIN_SER"/>
    <property type="match status" value="1"/>
</dbReference>
<dbReference type="SMART" id="SM00020">
    <property type="entry name" value="Tryp_SPc"/>
    <property type="match status" value="1"/>
</dbReference>
<dbReference type="Gene3D" id="2.40.10.10">
    <property type="entry name" value="Trypsin-like serine proteases"/>
    <property type="match status" value="2"/>
</dbReference>
<feature type="region of interest" description="Disordered" evidence="6">
    <location>
        <begin position="85"/>
        <end position="107"/>
    </location>
</feature>
<name>A0ABD0TE07_LOXSC</name>
<feature type="region of interest" description="Disordered" evidence="6">
    <location>
        <begin position="120"/>
        <end position="301"/>
    </location>
</feature>
<keyword evidence="5" id="KW-0378">Hydrolase</keyword>
<feature type="compositionally biased region" description="Polar residues" evidence="6">
    <location>
        <begin position="186"/>
        <end position="199"/>
    </location>
</feature>
<dbReference type="PROSITE" id="PS50240">
    <property type="entry name" value="TRYPSIN_DOM"/>
    <property type="match status" value="1"/>
</dbReference>
<evidence type="ECO:0000256" key="5">
    <source>
        <dbReference type="RuleBase" id="RU363034"/>
    </source>
</evidence>
<protein>
    <recommendedName>
        <fullName evidence="8">Peptidase S1 domain-containing protein</fullName>
    </recommendedName>
</protein>
<keyword evidence="3" id="KW-0325">Glycoprotein</keyword>
<dbReference type="EMBL" id="JBEDNZ010000006">
    <property type="protein sequence ID" value="KAL0841305.1"/>
    <property type="molecule type" value="Genomic_DNA"/>
</dbReference>
<proteinExistence type="inferred from homology"/>
<dbReference type="Proteomes" id="UP001549921">
    <property type="component" value="Unassembled WGS sequence"/>
</dbReference>
<feature type="compositionally biased region" description="Polar residues" evidence="6">
    <location>
        <begin position="289"/>
        <end position="301"/>
    </location>
</feature>
<evidence type="ECO:0000256" key="7">
    <source>
        <dbReference type="SAM" id="SignalP"/>
    </source>
</evidence>
<evidence type="ECO:0000259" key="8">
    <source>
        <dbReference type="PROSITE" id="PS50240"/>
    </source>
</evidence>
<feature type="chain" id="PRO_5044810090" description="Peptidase S1 domain-containing protein" evidence="7">
    <location>
        <begin position="19"/>
        <end position="640"/>
    </location>
</feature>
<accession>A0ABD0TE07</accession>
<feature type="compositionally biased region" description="Polar residues" evidence="6">
    <location>
        <begin position="89"/>
        <end position="101"/>
    </location>
</feature>
<dbReference type="CDD" id="cd00190">
    <property type="entry name" value="Tryp_SPc"/>
    <property type="match status" value="1"/>
</dbReference>